<evidence type="ECO:0000313" key="4">
    <source>
        <dbReference type="Proteomes" id="UP000190105"/>
    </source>
</evidence>
<dbReference type="Gene3D" id="2.30.42.10">
    <property type="match status" value="1"/>
</dbReference>
<sequence>MDIINLIGFAFKSYANGVVGFLLDPIAWIFLFIIIGQYRKFVALQQNIYGGLTKQSTKELVTTSVLFGIISGLIGTIITTTFGVTFYKANGLSYLILLSLLLMLISPRYVCLSYSGGILSLFVLILSAFLSSSRVYSSFLYNLYNALEFDVPALMAIIAVMHFMESVLMWLDGGRGAVPVFMKQGEEIVGAFIMQRFWIIPIILYFFVSKNYDMSGVVTTPEWWPLIKSPQLGDFAKDAVFMATPLIAMLGYSDFAVTTITQKKVKRSAIGLSIFSITLLVLSFLATKFYVFNYVAALFAPLAHEGLILYERYKEKHGIPLYKKRDDGIIVLDTMPNSPAESMGLKPGDVIMSINNKEVREITDVDEIFNEYPSFLWVEIKDIEGEKKVLEFRDYKNTIKDLGVITIPDNILGVPYVEEKNISVFDRIKRKFK</sequence>
<name>A0A1T4XFV6_9CLOT</name>
<evidence type="ECO:0000313" key="3">
    <source>
        <dbReference type="EMBL" id="SKA88078.1"/>
    </source>
</evidence>
<dbReference type="Proteomes" id="UP000190105">
    <property type="component" value="Unassembled WGS sequence"/>
</dbReference>
<accession>A0A1T4XFV6</accession>
<keyword evidence="1" id="KW-0472">Membrane</keyword>
<reference evidence="4" key="1">
    <citation type="submission" date="2017-02" db="EMBL/GenBank/DDBJ databases">
        <authorList>
            <person name="Varghese N."/>
            <person name="Submissions S."/>
        </authorList>
    </citation>
    <scope>NUCLEOTIDE SEQUENCE [LARGE SCALE GENOMIC DNA]</scope>
    <source>
        <strain evidence="4">USBA 833</strain>
    </source>
</reference>
<dbReference type="SUPFAM" id="SSF50156">
    <property type="entry name" value="PDZ domain-like"/>
    <property type="match status" value="1"/>
</dbReference>
<dbReference type="RefSeq" id="WP_078696417.1">
    <property type="nucleotide sequence ID" value="NZ_FUYH01000008.1"/>
</dbReference>
<feature type="transmembrane region" description="Helical" evidence="1">
    <location>
        <begin position="60"/>
        <end position="80"/>
    </location>
</feature>
<organism evidence="3 4">
    <name type="scientific">Caloramator quimbayensis</name>
    <dbReference type="NCBI Taxonomy" id="1147123"/>
    <lineage>
        <taxon>Bacteria</taxon>
        <taxon>Bacillati</taxon>
        <taxon>Bacillota</taxon>
        <taxon>Clostridia</taxon>
        <taxon>Eubacteriales</taxon>
        <taxon>Clostridiaceae</taxon>
        <taxon>Caloramator</taxon>
    </lineage>
</organism>
<proteinExistence type="predicted"/>
<keyword evidence="1" id="KW-0812">Transmembrane</keyword>
<protein>
    <submittedName>
        <fullName evidence="3">PDZ domain (Also known as DHR or GLGF)</fullName>
    </submittedName>
</protein>
<dbReference type="Pfam" id="PF17820">
    <property type="entry name" value="PDZ_6"/>
    <property type="match status" value="1"/>
</dbReference>
<dbReference type="PROSITE" id="PS50106">
    <property type="entry name" value="PDZ"/>
    <property type="match status" value="1"/>
</dbReference>
<dbReference type="STRING" id="1147123.SAMN05443428_108112"/>
<dbReference type="InterPro" id="IPR036034">
    <property type="entry name" value="PDZ_sf"/>
</dbReference>
<feature type="transmembrane region" description="Helical" evidence="1">
    <location>
        <begin position="86"/>
        <end position="105"/>
    </location>
</feature>
<evidence type="ECO:0000256" key="1">
    <source>
        <dbReference type="SAM" id="Phobius"/>
    </source>
</evidence>
<keyword evidence="4" id="KW-1185">Reference proteome</keyword>
<dbReference type="AlphaFoldDB" id="A0A1T4XFV6"/>
<dbReference type="OrthoDB" id="198399at2"/>
<feature type="transmembrane region" description="Helical" evidence="1">
    <location>
        <begin position="112"/>
        <end position="131"/>
    </location>
</feature>
<feature type="transmembrane region" description="Helical" evidence="1">
    <location>
        <begin position="191"/>
        <end position="208"/>
    </location>
</feature>
<dbReference type="InterPro" id="IPR001478">
    <property type="entry name" value="PDZ"/>
</dbReference>
<dbReference type="EMBL" id="FUYH01000008">
    <property type="protein sequence ID" value="SKA88078.1"/>
    <property type="molecule type" value="Genomic_DNA"/>
</dbReference>
<feature type="transmembrane region" description="Helical" evidence="1">
    <location>
        <begin position="269"/>
        <end position="286"/>
    </location>
</feature>
<feature type="transmembrane region" description="Helical" evidence="1">
    <location>
        <begin position="18"/>
        <end position="39"/>
    </location>
</feature>
<dbReference type="InterPro" id="IPR041489">
    <property type="entry name" value="PDZ_6"/>
</dbReference>
<evidence type="ECO:0000259" key="2">
    <source>
        <dbReference type="PROSITE" id="PS50106"/>
    </source>
</evidence>
<feature type="domain" description="PDZ" evidence="2">
    <location>
        <begin position="307"/>
        <end position="363"/>
    </location>
</feature>
<dbReference type="SMART" id="SM00228">
    <property type="entry name" value="PDZ"/>
    <property type="match status" value="1"/>
</dbReference>
<keyword evidence="1" id="KW-1133">Transmembrane helix</keyword>
<gene>
    <name evidence="3" type="ORF">SAMN05443428_108112</name>
</gene>